<feature type="domain" description="Inward rectifier potassium channel C-terminal" evidence="13">
    <location>
        <begin position="162"/>
        <end position="306"/>
    </location>
</feature>
<evidence type="ECO:0000256" key="1">
    <source>
        <dbReference type="ARBA" id="ARBA00004141"/>
    </source>
</evidence>
<evidence type="ECO:0000256" key="6">
    <source>
        <dbReference type="ARBA" id="ARBA00022958"/>
    </source>
</evidence>
<comment type="subcellular location">
    <subcellularLocation>
        <location evidence="1">Membrane</location>
        <topology evidence="1">Multi-pass membrane protein</topology>
    </subcellularLocation>
</comment>
<dbReference type="PANTHER" id="PTHR11767:SF102">
    <property type="entry name" value="INWARDLY RECTIFYING POTASSIUM CHANNEL 1, ISOFORM F"/>
    <property type="match status" value="1"/>
</dbReference>
<evidence type="ECO:0000313" key="14">
    <source>
        <dbReference type="EMBL" id="MFC4261441.1"/>
    </source>
</evidence>
<keyword evidence="15" id="KW-1185">Reference proteome</keyword>
<evidence type="ECO:0000259" key="12">
    <source>
        <dbReference type="Pfam" id="PF07885"/>
    </source>
</evidence>
<evidence type="ECO:0000259" key="13">
    <source>
        <dbReference type="Pfam" id="PF17655"/>
    </source>
</evidence>
<dbReference type="InterPro" id="IPR041647">
    <property type="entry name" value="IRK_C"/>
</dbReference>
<dbReference type="Gene3D" id="2.60.40.1400">
    <property type="entry name" value="G protein-activated inward rectifier potassium channel 1"/>
    <property type="match status" value="1"/>
</dbReference>
<protein>
    <submittedName>
        <fullName evidence="14">Ion channel</fullName>
    </submittedName>
</protein>
<dbReference type="SUPFAM" id="SSF81324">
    <property type="entry name" value="Voltage-gated potassium channels"/>
    <property type="match status" value="1"/>
</dbReference>
<dbReference type="Proteomes" id="UP001595907">
    <property type="component" value="Unassembled WGS sequence"/>
</dbReference>
<evidence type="ECO:0000256" key="4">
    <source>
        <dbReference type="ARBA" id="ARBA00022692"/>
    </source>
</evidence>
<proteinExistence type="predicted"/>
<dbReference type="PRINTS" id="PR01320">
    <property type="entry name" value="KIRCHANNEL"/>
</dbReference>
<sequence>MAFTKKIKIHGETTANTGFGTNAANYGGRFLNKDGSPNIKKTGIAFLERYSWFHTMLTMSRWRFFFTILFFYISVNLIFTFVYYLIGVEHLAGLDMSTEKEKFMEAFFFSTQTYTTVGYGRISPTGFLMNVASSFHALIGLLSFAVATGLMYGRFSRPKAYIKFSDNALISPYKDGKALMVRLTPFKNTSLSDAEVKLTLVIVNEQNGTSSNQFFSLPLEISTINTLTLSWTLVHPITEESPLYSFTEEDFKNIKGELIIYMKAFDDLFSNTVITRSSFTFEEFVYGAKYKPMFHRDHTANTTVLELDKLSDYDNVTL</sequence>
<keyword evidence="7 11" id="KW-1133">Transmembrane helix</keyword>
<dbReference type="InterPro" id="IPR013099">
    <property type="entry name" value="K_chnl_dom"/>
</dbReference>
<evidence type="ECO:0000313" key="15">
    <source>
        <dbReference type="Proteomes" id="UP001595907"/>
    </source>
</evidence>
<keyword evidence="4 11" id="KW-0812">Transmembrane</keyword>
<keyword evidence="2" id="KW-0813">Transport</keyword>
<dbReference type="EMBL" id="JBHSCZ010000001">
    <property type="protein sequence ID" value="MFC4261441.1"/>
    <property type="molecule type" value="Genomic_DNA"/>
</dbReference>
<dbReference type="InterPro" id="IPR016449">
    <property type="entry name" value="K_chnl_inward-rec_Kir"/>
</dbReference>
<feature type="transmembrane region" description="Helical" evidence="11">
    <location>
        <begin position="64"/>
        <end position="86"/>
    </location>
</feature>
<accession>A0ABV8QMA8</accession>
<name>A0ABV8QMA8_9BACT</name>
<dbReference type="SUPFAM" id="SSF81296">
    <property type="entry name" value="E set domains"/>
    <property type="match status" value="1"/>
</dbReference>
<organism evidence="14 15">
    <name type="scientific">Ferruginibacter yonginensis</name>
    <dbReference type="NCBI Taxonomy" id="1310416"/>
    <lineage>
        <taxon>Bacteria</taxon>
        <taxon>Pseudomonadati</taxon>
        <taxon>Bacteroidota</taxon>
        <taxon>Chitinophagia</taxon>
        <taxon>Chitinophagales</taxon>
        <taxon>Chitinophagaceae</taxon>
        <taxon>Ferruginibacter</taxon>
    </lineage>
</organism>
<dbReference type="Gene3D" id="1.10.287.70">
    <property type="match status" value="1"/>
</dbReference>
<dbReference type="RefSeq" id="WP_379705788.1">
    <property type="nucleotide sequence ID" value="NZ_JBHSCZ010000001.1"/>
</dbReference>
<evidence type="ECO:0000256" key="10">
    <source>
        <dbReference type="ARBA" id="ARBA00023303"/>
    </source>
</evidence>
<dbReference type="PANTHER" id="PTHR11767">
    <property type="entry name" value="INWARD RECTIFIER POTASSIUM CHANNEL"/>
    <property type="match status" value="1"/>
</dbReference>
<dbReference type="InterPro" id="IPR014756">
    <property type="entry name" value="Ig_E-set"/>
</dbReference>
<feature type="domain" description="Potassium channel" evidence="12">
    <location>
        <begin position="74"/>
        <end position="151"/>
    </location>
</feature>
<keyword evidence="10" id="KW-0407">Ion channel</keyword>
<evidence type="ECO:0000256" key="3">
    <source>
        <dbReference type="ARBA" id="ARBA00022538"/>
    </source>
</evidence>
<keyword evidence="8" id="KW-0406">Ion transport</keyword>
<keyword evidence="5" id="KW-0851">Voltage-gated channel</keyword>
<dbReference type="Pfam" id="PF07885">
    <property type="entry name" value="Ion_trans_2"/>
    <property type="match status" value="1"/>
</dbReference>
<reference evidence="15" key="1">
    <citation type="journal article" date="2019" name="Int. J. Syst. Evol. Microbiol.">
        <title>The Global Catalogue of Microorganisms (GCM) 10K type strain sequencing project: providing services to taxonomists for standard genome sequencing and annotation.</title>
        <authorList>
            <consortium name="The Broad Institute Genomics Platform"/>
            <consortium name="The Broad Institute Genome Sequencing Center for Infectious Disease"/>
            <person name="Wu L."/>
            <person name="Ma J."/>
        </authorList>
    </citation>
    <scope>NUCLEOTIDE SEQUENCE [LARGE SCALE GENOMIC DNA]</scope>
    <source>
        <strain evidence="15">CECT 8289</strain>
    </source>
</reference>
<comment type="caution">
    <text evidence="14">The sequence shown here is derived from an EMBL/GenBank/DDBJ whole genome shotgun (WGS) entry which is preliminary data.</text>
</comment>
<keyword evidence="3" id="KW-0633">Potassium transport</keyword>
<keyword evidence="9 11" id="KW-0472">Membrane</keyword>
<keyword evidence="6" id="KW-0630">Potassium</keyword>
<dbReference type="InterPro" id="IPR013518">
    <property type="entry name" value="K_chnl_inward-rec_Kir_cyto"/>
</dbReference>
<evidence type="ECO:0000256" key="8">
    <source>
        <dbReference type="ARBA" id="ARBA00023065"/>
    </source>
</evidence>
<feature type="transmembrane region" description="Helical" evidence="11">
    <location>
        <begin position="134"/>
        <end position="153"/>
    </location>
</feature>
<gene>
    <name evidence="14" type="ORF">ACFOWM_01000</name>
</gene>
<dbReference type="Pfam" id="PF17655">
    <property type="entry name" value="IRK_C"/>
    <property type="match status" value="1"/>
</dbReference>
<evidence type="ECO:0000256" key="5">
    <source>
        <dbReference type="ARBA" id="ARBA00022882"/>
    </source>
</evidence>
<evidence type="ECO:0000256" key="9">
    <source>
        <dbReference type="ARBA" id="ARBA00023136"/>
    </source>
</evidence>
<evidence type="ECO:0000256" key="11">
    <source>
        <dbReference type="SAM" id="Phobius"/>
    </source>
</evidence>
<evidence type="ECO:0000256" key="7">
    <source>
        <dbReference type="ARBA" id="ARBA00022989"/>
    </source>
</evidence>
<evidence type="ECO:0000256" key="2">
    <source>
        <dbReference type="ARBA" id="ARBA00022448"/>
    </source>
</evidence>